<proteinExistence type="predicted"/>
<evidence type="ECO:0000313" key="2">
    <source>
        <dbReference type="Proteomes" id="UP000276133"/>
    </source>
</evidence>
<dbReference type="Proteomes" id="UP000276133">
    <property type="component" value="Unassembled WGS sequence"/>
</dbReference>
<keyword evidence="2" id="KW-1185">Reference proteome</keyword>
<reference evidence="1 2" key="1">
    <citation type="journal article" date="2018" name="Sci. Rep.">
        <title>Genomic signatures of local adaptation to the degree of environmental predictability in rotifers.</title>
        <authorList>
            <person name="Franch-Gras L."/>
            <person name="Hahn C."/>
            <person name="Garcia-Roger E.M."/>
            <person name="Carmona M.J."/>
            <person name="Serra M."/>
            <person name="Gomez A."/>
        </authorList>
    </citation>
    <scope>NUCLEOTIDE SEQUENCE [LARGE SCALE GENOMIC DNA]</scope>
    <source>
        <strain evidence="1">HYR1</strain>
    </source>
</reference>
<evidence type="ECO:0000313" key="1">
    <source>
        <dbReference type="EMBL" id="RNA21998.1"/>
    </source>
</evidence>
<dbReference type="EMBL" id="REGN01003553">
    <property type="protein sequence ID" value="RNA21998.1"/>
    <property type="molecule type" value="Genomic_DNA"/>
</dbReference>
<organism evidence="1 2">
    <name type="scientific">Brachionus plicatilis</name>
    <name type="common">Marine rotifer</name>
    <name type="synonym">Brachionus muelleri</name>
    <dbReference type="NCBI Taxonomy" id="10195"/>
    <lineage>
        <taxon>Eukaryota</taxon>
        <taxon>Metazoa</taxon>
        <taxon>Spiralia</taxon>
        <taxon>Gnathifera</taxon>
        <taxon>Rotifera</taxon>
        <taxon>Eurotatoria</taxon>
        <taxon>Monogononta</taxon>
        <taxon>Pseudotrocha</taxon>
        <taxon>Ploima</taxon>
        <taxon>Brachionidae</taxon>
        <taxon>Brachionus</taxon>
    </lineage>
</organism>
<sequence length="111" mass="13170">MKKILLEVQIKFLCFFAICNFTPLKFFINSSHKSHGTGFACLLSAVFTTFKRMREKLKQFEEGDSIKDQLYYNTMLDTRNYLRRNRRNLICDHELSSKSNLLLNPNQLKRV</sequence>
<comment type="caution">
    <text evidence="1">The sequence shown here is derived from an EMBL/GenBank/DDBJ whole genome shotgun (WGS) entry which is preliminary data.</text>
</comment>
<dbReference type="AlphaFoldDB" id="A0A3M7RFG6"/>
<name>A0A3M7RFG6_BRAPC</name>
<accession>A0A3M7RFG6</accession>
<gene>
    <name evidence="1" type="ORF">BpHYR1_007502</name>
</gene>
<protein>
    <submittedName>
        <fullName evidence="1">Uncharacterized protein</fullName>
    </submittedName>
</protein>